<feature type="compositionally biased region" description="Low complexity" evidence="1">
    <location>
        <begin position="191"/>
        <end position="206"/>
    </location>
</feature>
<dbReference type="Proteomes" id="UP000011715">
    <property type="component" value="Unassembled WGS sequence"/>
</dbReference>
<dbReference type="eggNOG" id="ENOG502S8M1">
    <property type="taxonomic scope" value="Eukaryota"/>
</dbReference>
<dbReference type="EnsemblFungi" id="MAPG_08899T0">
    <property type="protein sequence ID" value="MAPG_08899T0"/>
    <property type="gene ID" value="MAPG_08899"/>
</dbReference>
<evidence type="ECO:0000313" key="4">
    <source>
        <dbReference type="EnsemblFungi" id="MAPG_08899T0"/>
    </source>
</evidence>
<dbReference type="VEuPathDB" id="FungiDB:MAPG_08899"/>
<dbReference type="EMBL" id="ADBL01002172">
    <property type="status" value="NOT_ANNOTATED_CDS"/>
    <property type="molecule type" value="Genomic_DNA"/>
</dbReference>
<organism evidence="4 5">
    <name type="scientific">Magnaporthiopsis poae (strain ATCC 64411 / 73-15)</name>
    <name type="common">Kentucky bluegrass fungus</name>
    <name type="synonym">Magnaporthe poae</name>
    <dbReference type="NCBI Taxonomy" id="644358"/>
    <lineage>
        <taxon>Eukaryota</taxon>
        <taxon>Fungi</taxon>
        <taxon>Dikarya</taxon>
        <taxon>Ascomycota</taxon>
        <taxon>Pezizomycotina</taxon>
        <taxon>Sordariomycetes</taxon>
        <taxon>Sordariomycetidae</taxon>
        <taxon>Magnaporthales</taxon>
        <taxon>Magnaporthaceae</taxon>
        <taxon>Magnaporthiopsis</taxon>
    </lineage>
</organism>
<gene>
    <name evidence="3" type="ORF">MAPG_08899</name>
</gene>
<keyword evidence="5" id="KW-1185">Reference proteome</keyword>
<reference evidence="4" key="4">
    <citation type="journal article" date="2015" name="G3 (Bethesda)">
        <title>Genome sequences of three phytopathogenic species of the Magnaporthaceae family of fungi.</title>
        <authorList>
            <person name="Okagaki L.H."/>
            <person name="Nunes C.C."/>
            <person name="Sailsbery J."/>
            <person name="Clay B."/>
            <person name="Brown D."/>
            <person name="John T."/>
            <person name="Oh Y."/>
            <person name="Young N."/>
            <person name="Fitzgerald M."/>
            <person name="Haas B.J."/>
            <person name="Zeng Q."/>
            <person name="Young S."/>
            <person name="Adiconis X."/>
            <person name="Fan L."/>
            <person name="Levin J.Z."/>
            <person name="Mitchell T.K."/>
            <person name="Okubara P.A."/>
            <person name="Farman M.L."/>
            <person name="Kohn L.M."/>
            <person name="Birren B."/>
            <person name="Ma L.-J."/>
            <person name="Dean R.A."/>
        </authorList>
    </citation>
    <scope>NUCLEOTIDE SEQUENCE</scope>
    <source>
        <strain evidence="4">ATCC 64411 / 73-15</strain>
    </source>
</reference>
<evidence type="ECO:0000256" key="1">
    <source>
        <dbReference type="SAM" id="MobiDB-lite"/>
    </source>
</evidence>
<feature type="domain" description="ASX DEUBAD" evidence="2">
    <location>
        <begin position="243"/>
        <end position="371"/>
    </location>
</feature>
<dbReference type="OrthoDB" id="2289918at2759"/>
<reference evidence="3" key="3">
    <citation type="submission" date="2011-03" db="EMBL/GenBank/DDBJ databases">
        <title>Annotation of Magnaporthe poae ATCC 64411.</title>
        <authorList>
            <person name="Ma L.-J."/>
            <person name="Dead R."/>
            <person name="Young S.K."/>
            <person name="Zeng Q."/>
            <person name="Gargeya S."/>
            <person name="Fitzgerald M."/>
            <person name="Haas B."/>
            <person name="Abouelleil A."/>
            <person name="Alvarado L."/>
            <person name="Arachchi H.M."/>
            <person name="Berlin A."/>
            <person name="Brown A."/>
            <person name="Chapman S.B."/>
            <person name="Chen Z."/>
            <person name="Dunbar C."/>
            <person name="Freedman E."/>
            <person name="Gearin G."/>
            <person name="Gellesch M."/>
            <person name="Goldberg J."/>
            <person name="Griggs A."/>
            <person name="Gujja S."/>
            <person name="Heiman D."/>
            <person name="Howarth C."/>
            <person name="Larson L."/>
            <person name="Lui A."/>
            <person name="MacDonald P.J.P."/>
            <person name="Mehta T."/>
            <person name="Montmayeur A."/>
            <person name="Murphy C."/>
            <person name="Neiman D."/>
            <person name="Pearson M."/>
            <person name="Priest M."/>
            <person name="Roberts A."/>
            <person name="Saif S."/>
            <person name="Shea T."/>
            <person name="Shenoy N."/>
            <person name="Sisk P."/>
            <person name="Stolte C."/>
            <person name="Sykes S."/>
            <person name="Yandava C."/>
            <person name="Wortman J."/>
            <person name="Nusbaum C."/>
            <person name="Birren B."/>
        </authorList>
    </citation>
    <scope>NUCLEOTIDE SEQUENCE</scope>
    <source>
        <strain evidence="3">ATCC 64411</strain>
    </source>
</reference>
<proteinExistence type="predicted"/>
<reference evidence="4" key="5">
    <citation type="submission" date="2015-06" db="UniProtKB">
        <authorList>
            <consortium name="EnsemblFungi"/>
        </authorList>
    </citation>
    <scope>IDENTIFICATION</scope>
    <source>
        <strain evidence="4">ATCC 64411</strain>
    </source>
</reference>
<protein>
    <recommendedName>
        <fullName evidence="2">ASX DEUBAD domain-containing protein</fullName>
    </recommendedName>
</protein>
<feature type="region of interest" description="Disordered" evidence="1">
    <location>
        <begin position="370"/>
        <end position="412"/>
    </location>
</feature>
<feature type="region of interest" description="Disordered" evidence="1">
    <location>
        <begin position="113"/>
        <end position="222"/>
    </location>
</feature>
<accession>A0A0C4E8J0</accession>
<reference evidence="5" key="1">
    <citation type="submission" date="2010-05" db="EMBL/GenBank/DDBJ databases">
        <title>The genome sequence of Magnaporthe poae strain ATCC 64411.</title>
        <authorList>
            <person name="Ma L.-J."/>
            <person name="Dead R."/>
            <person name="Young S."/>
            <person name="Zeng Q."/>
            <person name="Koehrsen M."/>
            <person name="Alvarado L."/>
            <person name="Berlin A."/>
            <person name="Chapman S.B."/>
            <person name="Chen Z."/>
            <person name="Freedman E."/>
            <person name="Gellesch M."/>
            <person name="Goldberg J."/>
            <person name="Griggs A."/>
            <person name="Gujja S."/>
            <person name="Heilman E.R."/>
            <person name="Heiman D."/>
            <person name="Hepburn T."/>
            <person name="Howarth C."/>
            <person name="Jen D."/>
            <person name="Larson L."/>
            <person name="Mehta T."/>
            <person name="Neiman D."/>
            <person name="Pearson M."/>
            <person name="Roberts A."/>
            <person name="Saif S."/>
            <person name="Shea T."/>
            <person name="Shenoy N."/>
            <person name="Sisk P."/>
            <person name="Stolte C."/>
            <person name="Sykes S."/>
            <person name="Walk T."/>
            <person name="White J."/>
            <person name="Yandava C."/>
            <person name="Haas B."/>
            <person name="Nusbaum C."/>
            <person name="Birren B."/>
        </authorList>
    </citation>
    <scope>NUCLEOTIDE SEQUENCE [LARGE SCALE GENOMIC DNA]</scope>
    <source>
        <strain evidence="5">ATCC 64411 / 73-15</strain>
    </source>
</reference>
<evidence type="ECO:0000313" key="5">
    <source>
        <dbReference type="Proteomes" id="UP000011715"/>
    </source>
</evidence>
<feature type="compositionally biased region" description="Low complexity" evidence="1">
    <location>
        <begin position="162"/>
        <end position="184"/>
    </location>
</feature>
<evidence type="ECO:0000313" key="3">
    <source>
        <dbReference type="EMBL" id="KLU89932.1"/>
    </source>
</evidence>
<feature type="region of interest" description="Disordered" evidence="1">
    <location>
        <begin position="60"/>
        <end position="83"/>
    </location>
</feature>
<dbReference type="InterPro" id="IPR028020">
    <property type="entry name" value="ASX_DEUBAD_dom"/>
</dbReference>
<sequence length="412" mass="44039">MQLNGWIFDTIKRPQKPTHTTTSSFFNTATTEKKDNLLPFPSIWPRQREESCGVADTAKEVTQSPQMHDRTMADGDAQNTAHRPAPDCIHVQLRGSMDIDSISEPPEELAIMARPKRAQSEPDSSDLSSPPSSPETPSSTGKKTTPLSPVKVVEKAQEKEASPAAAKKAASKQKSASPTPAAAGGRRKTPRATTPAKTAATTAESGSPPPAKKPRAGAAPAKAVKVAVKSAASKIAKPVLTAAQRRKKARWMAPSVYTSTRSPLADANKVDLRSVLCHPSAWDGLSAAQQAKLLAVMPARFVKDAGTPAARPDALALSNSDDFRHDCARYVGNIRNGRHDPEWIRQAREAHDRRAAGDFDDYLRAKFKEDFDVDPPPGFPEDGRKPWGGDIEAGNKRAAGHAGETCGTAAGS</sequence>
<dbReference type="AlphaFoldDB" id="A0A0C4E8J0"/>
<feature type="compositionally biased region" description="Basic and acidic residues" evidence="1">
    <location>
        <begin position="152"/>
        <end position="161"/>
    </location>
</feature>
<dbReference type="EMBL" id="GL876974">
    <property type="protein sequence ID" value="KLU89932.1"/>
    <property type="molecule type" value="Genomic_DNA"/>
</dbReference>
<reference evidence="3" key="2">
    <citation type="submission" date="2010-05" db="EMBL/GenBank/DDBJ databases">
        <title>The Genome Sequence of Magnaporthe poae strain ATCC 64411.</title>
        <authorList>
            <consortium name="The Broad Institute Genome Sequencing Platform"/>
            <consortium name="Broad Institute Genome Sequencing Center for Infectious Disease"/>
            <person name="Ma L.-J."/>
            <person name="Dead R."/>
            <person name="Young S."/>
            <person name="Zeng Q."/>
            <person name="Koehrsen M."/>
            <person name="Alvarado L."/>
            <person name="Berlin A."/>
            <person name="Chapman S.B."/>
            <person name="Chen Z."/>
            <person name="Freedman E."/>
            <person name="Gellesch M."/>
            <person name="Goldberg J."/>
            <person name="Griggs A."/>
            <person name="Gujja S."/>
            <person name="Heilman E.R."/>
            <person name="Heiman D."/>
            <person name="Hepburn T."/>
            <person name="Howarth C."/>
            <person name="Jen D."/>
            <person name="Larson L."/>
            <person name="Mehta T."/>
            <person name="Neiman D."/>
            <person name="Pearson M."/>
            <person name="Roberts A."/>
            <person name="Saif S."/>
            <person name="Shea T."/>
            <person name="Shenoy N."/>
            <person name="Sisk P."/>
            <person name="Stolte C."/>
            <person name="Sykes S."/>
            <person name="Walk T."/>
            <person name="White J."/>
            <person name="Yandava C."/>
            <person name="Haas B."/>
            <person name="Nusbaum C."/>
            <person name="Birren B."/>
        </authorList>
    </citation>
    <scope>NUCLEOTIDE SEQUENCE</scope>
    <source>
        <strain evidence="3">ATCC 64411</strain>
    </source>
</reference>
<dbReference type="Pfam" id="PF13919">
    <property type="entry name" value="ASXH"/>
    <property type="match status" value="1"/>
</dbReference>
<name>A0A0C4E8J0_MAGP6</name>
<evidence type="ECO:0000259" key="2">
    <source>
        <dbReference type="Pfam" id="PF13919"/>
    </source>
</evidence>
<feature type="compositionally biased region" description="Low complexity" evidence="1">
    <location>
        <begin position="121"/>
        <end position="149"/>
    </location>
</feature>
<dbReference type="STRING" id="644358.A0A0C4E8J0"/>